<accession>A0A9W9L315</accession>
<dbReference type="AlphaFoldDB" id="A0A9W9L315"/>
<keyword evidence="1" id="KW-0040">ANK repeat</keyword>
<dbReference type="InterPro" id="IPR002110">
    <property type="entry name" value="Ankyrin_rpt"/>
</dbReference>
<comment type="caution">
    <text evidence="2">The sequence shown here is derived from an EMBL/GenBank/DDBJ whole genome shotgun (WGS) entry which is preliminary data.</text>
</comment>
<dbReference type="RefSeq" id="XP_056522812.1">
    <property type="nucleotide sequence ID" value="XM_056665862.1"/>
</dbReference>
<protein>
    <submittedName>
        <fullName evidence="2">NACHT nucleoside triphosphatase</fullName>
    </submittedName>
</protein>
<dbReference type="Proteomes" id="UP001149079">
    <property type="component" value="Unassembled WGS sequence"/>
</dbReference>
<dbReference type="EMBL" id="JAPQKL010000004">
    <property type="protein sequence ID" value="KAJ5135840.1"/>
    <property type="molecule type" value="Genomic_DNA"/>
</dbReference>
<dbReference type="Gene3D" id="1.25.40.20">
    <property type="entry name" value="Ankyrin repeat-containing domain"/>
    <property type="match status" value="1"/>
</dbReference>
<reference evidence="2" key="2">
    <citation type="journal article" date="2023" name="IMA Fungus">
        <title>Comparative genomic study of the Penicillium genus elucidates a diverse pangenome and 15 lateral gene transfer events.</title>
        <authorList>
            <person name="Petersen C."/>
            <person name="Sorensen T."/>
            <person name="Nielsen M.R."/>
            <person name="Sondergaard T.E."/>
            <person name="Sorensen J.L."/>
            <person name="Fitzpatrick D.A."/>
            <person name="Frisvad J.C."/>
            <person name="Nielsen K.L."/>
        </authorList>
    </citation>
    <scope>NUCLEOTIDE SEQUENCE</scope>
    <source>
        <strain evidence="2">IBT 22155</strain>
    </source>
</reference>
<sequence>MKRYFPLAEYAAEFWTCHAVLAQAHEEIIRMIVTFLEEKRTFQRWTLLMGVGLIAEALDRALGYNMLASVDLLCLHAILFTREQMSTHRAACCFKGRSSRYCQPALRQRSNVNAQGGECGNALYAASQGGFQEIIKLLLDKGADINAQGGLWGNALQAASVEGDQERLIRRATRRWHASRNGGPPSSRNDSTASTGINEVLYGHVLLVGIPCPAINTCSRIVFEVLDPFLQFLILGLLAKVASALLCLGHVPQGHLTRG</sequence>
<dbReference type="Pfam" id="PF00023">
    <property type="entry name" value="Ank"/>
    <property type="match status" value="1"/>
</dbReference>
<feature type="repeat" description="ANK" evidence="1">
    <location>
        <begin position="118"/>
        <end position="150"/>
    </location>
</feature>
<reference evidence="2" key="1">
    <citation type="submission" date="2022-11" db="EMBL/GenBank/DDBJ databases">
        <authorList>
            <person name="Petersen C."/>
        </authorList>
    </citation>
    <scope>NUCLEOTIDE SEQUENCE</scope>
    <source>
        <strain evidence="2">IBT 22155</strain>
    </source>
</reference>
<gene>
    <name evidence="2" type="ORF">N7515_005118</name>
</gene>
<dbReference type="PROSITE" id="PS50088">
    <property type="entry name" value="ANK_REPEAT"/>
    <property type="match status" value="1"/>
</dbReference>
<dbReference type="GeneID" id="81405032"/>
<dbReference type="InterPro" id="IPR036770">
    <property type="entry name" value="Ankyrin_rpt-contain_sf"/>
</dbReference>
<dbReference type="PROSITE" id="PS50297">
    <property type="entry name" value="ANK_REP_REGION"/>
    <property type="match status" value="1"/>
</dbReference>
<dbReference type="OrthoDB" id="4772757at2759"/>
<organism evidence="2 3">
    <name type="scientific">Penicillium bovifimosum</name>
    <dbReference type="NCBI Taxonomy" id="126998"/>
    <lineage>
        <taxon>Eukaryota</taxon>
        <taxon>Fungi</taxon>
        <taxon>Dikarya</taxon>
        <taxon>Ascomycota</taxon>
        <taxon>Pezizomycotina</taxon>
        <taxon>Eurotiomycetes</taxon>
        <taxon>Eurotiomycetidae</taxon>
        <taxon>Eurotiales</taxon>
        <taxon>Aspergillaceae</taxon>
        <taxon>Penicillium</taxon>
    </lineage>
</organism>
<evidence type="ECO:0000313" key="2">
    <source>
        <dbReference type="EMBL" id="KAJ5135840.1"/>
    </source>
</evidence>
<evidence type="ECO:0000256" key="1">
    <source>
        <dbReference type="PROSITE-ProRule" id="PRU00023"/>
    </source>
</evidence>
<evidence type="ECO:0000313" key="3">
    <source>
        <dbReference type="Proteomes" id="UP001149079"/>
    </source>
</evidence>
<keyword evidence="3" id="KW-1185">Reference proteome</keyword>
<proteinExistence type="predicted"/>
<name>A0A9W9L315_9EURO</name>
<dbReference type="SUPFAM" id="SSF48403">
    <property type="entry name" value="Ankyrin repeat"/>
    <property type="match status" value="1"/>
</dbReference>